<comment type="caution">
    <text evidence="2">The sequence shown here is derived from an EMBL/GenBank/DDBJ whole genome shotgun (WGS) entry which is preliminary data.</text>
</comment>
<feature type="chain" id="PRO_5043933297" evidence="1">
    <location>
        <begin position="24"/>
        <end position="175"/>
    </location>
</feature>
<proteinExistence type="predicted"/>
<keyword evidence="3" id="KW-1185">Reference proteome</keyword>
<name>A0AAV6XZR6_9LAMI</name>
<protein>
    <submittedName>
        <fullName evidence="2">Uncharacterized protein</fullName>
    </submittedName>
</protein>
<evidence type="ECO:0000313" key="2">
    <source>
        <dbReference type="EMBL" id="KAG8388436.1"/>
    </source>
</evidence>
<gene>
    <name evidence="2" type="ORF">BUALT_Bualt02G0125700</name>
</gene>
<keyword evidence="1" id="KW-0732">Signal</keyword>
<evidence type="ECO:0000256" key="1">
    <source>
        <dbReference type="SAM" id="SignalP"/>
    </source>
</evidence>
<dbReference type="PANTHER" id="PTHR34458">
    <property type="entry name" value="POLLEN OLE E 1 ALLERGEN AND EXTENSIN FAMILY PROTEIN-RELATED"/>
    <property type="match status" value="1"/>
</dbReference>
<dbReference type="PANTHER" id="PTHR34458:SF11">
    <property type="entry name" value="MD-2-RELATED LIPID-RECOGNITION DOMAIN-CONTAINING PROTEIN"/>
    <property type="match status" value="1"/>
</dbReference>
<sequence>MAFRSSLLLVITLLSVASTMSSAAIINSGILGGVLTCTNTSVSLAGTYSIIPQTRVDLVCGNGSLAQVVKSAVTNTAGVYIFSFTSLDTILNDPGKCYLTATIPATSCNFNIPSAILRFPIVVLSTVDALISALAHLSCCVFAIEELIKQKLSRFLITSVELMYFAYKMAYLSSL</sequence>
<organism evidence="2 3">
    <name type="scientific">Buddleja alternifolia</name>
    <dbReference type="NCBI Taxonomy" id="168488"/>
    <lineage>
        <taxon>Eukaryota</taxon>
        <taxon>Viridiplantae</taxon>
        <taxon>Streptophyta</taxon>
        <taxon>Embryophyta</taxon>
        <taxon>Tracheophyta</taxon>
        <taxon>Spermatophyta</taxon>
        <taxon>Magnoliopsida</taxon>
        <taxon>eudicotyledons</taxon>
        <taxon>Gunneridae</taxon>
        <taxon>Pentapetalae</taxon>
        <taxon>asterids</taxon>
        <taxon>lamiids</taxon>
        <taxon>Lamiales</taxon>
        <taxon>Scrophulariaceae</taxon>
        <taxon>Buddlejeae</taxon>
        <taxon>Buddleja</taxon>
    </lineage>
</organism>
<accession>A0AAV6XZR6</accession>
<evidence type="ECO:0000313" key="3">
    <source>
        <dbReference type="Proteomes" id="UP000826271"/>
    </source>
</evidence>
<dbReference type="EMBL" id="WHWC01000002">
    <property type="protein sequence ID" value="KAG8388436.1"/>
    <property type="molecule type" value="Genomic_DNA"/>
</dbReference>
<feature type="signal peptide" evidence="1">
    <location>
        <begin position="1"/>
        <end position="23"/>
    </location>
</feature>
<dbReference type="AlphaFoldDB" id="A0AAV6XZR6"/>
<dbReference type="InterPro" id="IPR040404">
    <property type="entry name" value="Phylloplanin-like"/>
</dbReference>
<reference evidence="2" key="1">
    <citation type="submission" date="2019-10" db="EMBL/GenBank/DDBJ databases">
        <authorList>
            <person name="Zhang R."/>
            <person name="Pan Y."/>
            <person name="Wang J."/>
            <person name="Ma R."/>
            <person name="Yu S."/>
        </authorList>
    </citation>
    <scope>NUCLEOTIDE SEQUENCE</scope>
    <source>
        <strain evidence="2">LA-IB0</strain>
        <tissue evidence="2">Leaf</tissue>
    </source>
</reference>
<dbReference type="Proteomes" id="UP000826271">
    <property type="component" value="Unassembled WGS sequence"/>
</dbReference>